<organism evidence="2 3">
    <name type="scientific">Stephania cephalantha</name>
    <dbReference type="NCBI Taxonomy" id="152367"/>
    <lineage>
        <taxon>Eukaryota</taxon>
        <taxon>Viridiplantae</taxon>
        <taxon>Streptophyta</taxon>
        <taxon>Embryophyta</taxon>
        <taxon>Tracheophyta</taxon>
        <taxon>Spermatophyta</taxon>
        <taxon>Magnoliopsida</taxon>
        <taxon>Ranunculales</taxon>
        <taxon>Menispermaceae</taxon>
        <taxon>Menispermoideae</taxon>
        <taxon>Cissampelideae</taxon>
        <taxon>Stephania</taxon>
    </lineage>
</organism>
<comment type="caution">
    <text evidence="2">The sequence shown here is derived from an EMBL/GenBank/DDBJ whole genome shotgun (WGS) entry which is preliminary data.</text>
</comment>
<evidence type="ECO:0000313" key="2">
    <source>
        <dbReference type="EMBL" id="KAK9111230.1"/>
    </source>
</evidence>
<proteinExistence type="predicted"/>
<evidence type="ECO:0000313" key="3">
    <source>
        <dbReference type="Proteomes" id="UP001419268"/>
    </source>
</evidence>
<sequence>MGGCRWCGRSHRCTHSALEVSEEPSSSRRSSAHWLRPAGVWPWAEREREREIDAVERERYGGEWRGGGEHGPRLQRDRSRLASSKWRRKGTDNRSRDSSSEQRGEPKRRASGGRRGAADGGSEDRETSARARGQQLRRDQQQRRRDFGGGAVNDMEQQRGGALSDRSIFDERLDFDVARQRDGFRWIQMDFGVETSIEGHDVALTYIDGRRQMVCSLSGGRGGAQPYRVRWGEEAQTAVPGDRGVGEELADSGFGGDRRQRRRRLDGGARTTWSNGAVARCQTDRSSTRGLTSTWLDDAMDSDGFKWILEWRPPLKAMVRFMLSNLVVI</sequence>
<evidence type="ECO:0000256" key="1">
    <source>
        <dbReference type="SAM" id="MobiDB-lite"/>
    </source>
</evidence>
<name>A0AAP0I9N4_9MAGN</name>
<feature type="region of interest" description="Disordered" evidence="1">
    <location>
        <begin position="243"/>
        <end position="267"/>
    </location>
</feature>
<feature type="compositionally biased region" description="Basic and acidic residues" evidence="1">
    <location>
        <begin position="89"/>
        <end position="108"/>
    </location>
</feature>
<reference evidence="2 3" key="1">
    <citation type="submission" date="2024-01" db="EMBL/GenBank/DDBJ databases">
        <title>Genome assemblies of Stephania.</title>
        <authorList>
            <person name="Yang L."/>
        </authorList>
    </citation>
    <scope>NUCLEOTIDE SEQUENCE [LARGE SCALE GENOMIC DNA]</scope>
    <source>
        <strain evidence="2">JXDWG</strain>
        <tissue evidence="2">Leaf</tissue>
    </source>
</reference>
<feature type="compositionally biased region" description="Basic and acidic residues" evidence="1">
    <location>
        <begin position="136"/>
        <end position="147"/>
    </location>
</feature>
<feature type="region of interest" description="Disordered" evidence="1">
    <location>
        <begin position="55"/>
        <end position="163"/>
    </location>
</feature>
<accession>A0AAP0I9N4</accession>
<gene>
    <name evidence="2" type="ORF">Scep_018749</name>
</gene>
<dbReference type="Proteomes" id="UP001419268">
    <property type="component" value="Unassembled WGS sequence"/>
</dbReference>
<protein>
    <submittedName>
        <fullName evidence="2">Uncharacterized protein</fullName>
    </submittedName>
</protein>
<dbReference type="AlphaFoldDB" id="A0AAP0I9N4"/>
<dbReference type="EMBL" id="JBBNAG010000008">
    <property type="protein sequence ID" value="KAK9111230.1"/>
    <property type="molecule type" value="Genomic_DNA"/>
</dbReference>
<keyword evidence="3" id="KW-1185">Reference proteome</keyword>
<feature type="compositionally biased region" description="Basic and acidic residues" evidence="1">
    <location>
        <begin position="55"/>
        <end position="80"/>
    </location>
</feature>